<accession>A0A5C7EYD8</accession>
<dbReference type="RefSeq" id="WP_147798531.1">
    <property type="nucleotide sequence ID" value="NZ_VPFL01000002.1"/>
</dbReference>
<comment type="similarity">
    <text evidence="9">Belongs to the MurJ/MviN family.</text>
</comment>
<feature type="transmembrane region" description="Helical" evidence="10">
    <location>
        <begin position="83"/>
        <end position="101"/>
    </location>
</feature>
<organism evidence="11 12">
    <name type="scientific">Pelomicrobium methylotrophicum</name>
    <dbReference type="NCBI Taxonomy" id="2602750"/>
    <lineage>
        <taxon>Bacteria</taxon>
        <taxon>Pseudomonadati</taxon>
        <taxon>Pseudomonadota</taxon>
        <taxon>Hydrogenophilia</taxon>
        <taxon>Hydrogenophilia incertae sedis</taxon>
        <taxon>Pelomicrobium</taxon>
    </lineage>
</organism>
<keyword evidence="4" id="KW-0133">Cell shape</keyword>
<dbReference type="PANTHER" id="PTHR47019">
    <property type="entry name" value="LIPID II FLIPPASE MURJ"/>
    <property type="match status" value="1"/>
</dbReference>
<dbReference type="GO" id="GO:0034204">
    <property type="term" value="P:lipid translocation"/>
    <property type="evidence" value="ECO:0007669"/>
    <property type="project" value="TreeGrafter"/>
</dbReference>
<evidence type="ECO:0000256" key="9">
    <source>
        <dbReference type="ARBA" id="ARBA00061532"/>
    </source>
</evidence>
<dbReference type="InterPro" id="IPR004268">
    <property type="entry name" value="MurJ"/>
</dbReference>
<gene>
    <name evidence="11" type="ORF">FR698_02140</name>
</gene>
<dbReference type="GO" id="GO:0009252">
    <property type="term" value="P:peptidoglycan biosynthetic process"/>
    <property type="evidence" value="ECO:0007669"/>
    <property type="project" value="UniProtKB-KW"/>
</dbReference>
<keyword evidence="6 10" id="KW-1133">Transmembrane helix</keyword>
<sequence length="439" mass="46380">MRRQLIAVSLITAVAQLAAFVKVWVTARLFGISAELDGYNLALVMPTFISGILSGMVQSGLFPVRARLAAQGNEEQAVRFERLVLWGMAVIGILLVFGLFLSRSLWLPWLVPSATPAVQKALTFVIPFSLPLIALNPIGDAAGYILAMRNRYWIAASAPIGNALVSSALLLAWPSGGLLCLALSTILGLLIQVGICLIALAQTGYFHRYPQSVTPPIGSPVKEAAKLSLWVLPAIAILNLAASLPPILVGTYGEGAVSAFGYANRLHQAAVQIFAVGIAPVLLARFAALSAARDFAAIRLVLAQGAVWSLVIGALASVAVLFLGAPFLSSVFSGRFDELAAVRVADHWFWFSVGLGFFIFGGVLARFWQASGRSALLMLFAIVQCLSLLASFSLLAPLGEVAVAASVSASAFVTIVVNLMLLPQRLRVSSRESTATAAP</sequence>
<dbReference type="GO" id="GO:0015648">
    <property type="term" value="F:lipid-linked peptidoglycan transporter activity"/>
    <property type="evidence" value="ECO:0007669"/>
    <property type="project" value="TreeGrafter"/>
</dbReference>
<name>A0A5C7EYD8_9PROT</name>
<evidence type="ECO:0000313" key="12">
    <source>
        <dbReference type="Proteomes" id="UP000321201"/>
    </source>
</evidence>
<keyword evidence="2" id="KW-1003">Cell membrane</keyword>
<dbReference type="Proteomes" id="UP000321201">
    <property type="component" value="Unassembled WGS sequence"/>
</dbReference>
<evidence type="ECO:0000256" key="1">
    <source>
        <dbReference type="ARBA" id="ARBA00004651"/>
    </source>
</evidence>
<comment type="function">
    <text evidence="8">Involved in peptidoglycan biosynthesis. Transports lipid-linked peptidoglycan precursors from the inner to the outer leaflet of the cytoplasmic membrane.</text>
</comment>
<evidence type="ECO:0000256" key="4">
    <source>
        <dbReference type="ARBA" id="ARBA00022960"/>
    </source>
</evidence>
<evidence type="ECO:0000256" key="2">
    <source>
        <dbReference type="ARBA" id="ARBA00022475"/>
    </source>
</evidence>
<dbReference type="GO" id="GO:0005886">
    <property type="term" value="C:plasma membrane"/>
    <property type="evidence" value="ECO:0007669"/>
    <property type="project" value="UniProtKB-SubCell"/>
</dbReference>
<feature type="transmembrane region" description="Helical" evidence="10">
    <location>
        <begin position="227"/>
        <end position="249"/>
    </location>
</feature>
<dbReference type="Pfam" id="PF03023">
    <property type="entry name" value="MurJ"/>
    <property type="match status" value="1"/>
</dbReference>
<evidence type="ECO:0000256" key="7">
    <source>
        <dbReference type="ARBA" id="ARBA00023136"/>
    </source>
</evidence>
<feature type="transmembrane region" description="Helical" evidence="10">
    <location>
        <begin position="185"/>
        <end position="206"/>
    </location>
</feature>
<evidence type="ECO:0000256" key="10">
    <source>
        <dbReference type="SAM" id="Phobius"/>
    </source>
</evidence>
<feature type="transmembrane region" description="Helical" evidence="10">
    <location>
        <begin position="401"/>
        <end position="422"/>
    </location>
</feature>
<reference evidence="11 12" key="1">
    <citation type="submission" date="2019-08" db="EMBL/GenBank/DDBJ databases">
        <title>Pelomicrobium methylotrophicum gen. nov., sp. nov. a moderately thermophilic, facultatively anaerobic, lithoautotrophic and methylotrophic bacterium isolated from a terrestrial mud volcano.</title>
        <authorList>
            <person name="Slobodkina G.B."/>
            <person name="Merkel A.Y."/>
            <person name="Slobodkin A.I."/>
        </authorList>
    </citation>
    <scope>NUCLEOTIDE SEQUENCE [LARGE SCALE GENOMIC DNA]</scope>
    <source>
        <strain evidence="11 12">SM250</strain>
    </source>
</reference>
<evidence type="ECO:0000313" key="11">
    <source>
        <dbReference type="EMBL" id="TXF13357.1"/>
    </source>
</evidence>
<dbReference type="InParanoid" id="A0A5C7EYD8"/>
<comment type="caution">
    <text evidence="11">The sequence shown here is derived from an EMBL/GenBank/DDBJ whole genome shotgun (WGS) entry which is preliminary data.</text>
</comment>
<dbReference type="PRINTS" id="PR01806">
    <property type="entry name" value="VIRFACTRMVIN"/>
</dbReference>
<keyword evidence="7 10" id="KW-0472">Membrane</keyword>
<dbReference type="AlphaFoldDB" id="A0A5C7EYD8"/>
<keyword evidence="3 10" id="KW-0812">Transmembrane</keyword>
<feature type="transmembrane region" description="Helical" evidence="10">
    <location>
        <begin position="121"/>
        <end position="145"/>
    </location>
</feature>
<feature type="transmembrane region" description="Helical" evidence="10">
    <location>
        <begin position="300"/>
        <end position="328"/>
    </location>
</feature>
<keyword evidence="12" id="KW-1185">Reference proteome</keyword>
<feature type="transmembrane region" description="Helical" evidence="10">
    <location>
        <begin position="269"/>
        <end position="288"/>
    </location>
</feature>
<dbReference type="PANTHER" id="PTHR47019:SF1">
    <property type="entry name" value="LIPID II FLIPPASE MURJ"/>
    <property type="match status" value="1"/>
</dbReference>
<feature type="transmembrane region" description="Helical" evidence="10">
    <location>
        <begin position="348"/>
        <end position="368"/>
    </location>
</feature>
<evidence type="ECO:0008006" key="13">
    <source>
        <dbReference type="Google" id="ProtNLM"/>
    </source>
</evidence>
<keyword evidence="5" id="KW-0573">Peptidoglycan synthesis</keyword>
<evidence type="ECO:0000256" key="3">
    <source>
        <dbReference type="ARBA" id="ARBA00022692"/>
    </source>
</evidence>
<dbReference type="OrthoDB" id="8436783at2"/>
<proteinExistence type="inferred from homology"/>
<dbReference type="EMBL" id="VPFL01000002">
    <property type="protein sequence ID" value="TXF13357.1"/>
    <property type="molecule type" value="Genomic_DNA"/>
</dbReference>
<evidence type="ECO:0000256" key="5">
    <source>
        <dbReference type="ARBA" id="ARBA00022984"/>
    </source>
</evidence>
<feature type="transmembrane region" description="Helical" evidence="10">
    <location>
        <begin position="375"/>
        <end position="395"/>
    </location>
</feature>
<dbReference type="InterPro" id="IPR051050">
    <property type="entry name" value="Lipid_II_flippase_MurJ/MviN"/>
</dbReference>
<evidence type="ECO:0000256" key="6">
    <source>
        <dbReference type="ARBA" id="ARBA00022989"/>
    </source>
</evidence>
<comment type="subcellular location">
    <subcellularLocation>
        <location evidence="1">Cell membrane</location>
        <topology evidence="1">Multi-pass membrane protein</topology>
    </subcellularLocation>
</comment>
<feature type="transmembrane region" description="Helical" evidence="10">
    <location>
        <begin position="43"/>
        <end position="62"/>
    </location>
</feature>
<feature type="transmembrane region" description="Helical" evidence="10">
    <location>
        <begin position="152"/>
        <end position="173"/>
    </location>
</feature>
<dbReference type="GO" id="GO:0008360">
    <property type="term" value="P:regulation of cell shape"/>
    <property type="evidence" value="ECO:0007669"/>
    <property type="project" value="UniProtKB-KW"/>
</dbReference>
<protein>
    <recommendedName>
        <fullName evidence="13">Virulence factor MviN</fullName>
    </recommendedName>
</protein>
<evidence type="ECO:0000256" key="8">
    <source>
        <dbReference type="ARBA" id="ARBA00060041"/>
    </source>
</evidence>